<proteinExistence type="predicted"/>
<evidence type="ECO:0000313" key="4">
    <source>
        <dbReference type="Proteomes" id="UP000194236"/>
    </source>
</evidence>
<evidence type="ECO:0000313" key="3">
    <source>
        <dbReference type="EMBL" id="OTF73865.1"/>
    </source>
</evidence>
<dbReference type="InterPro" id="IPR039353">
    <property type="entry name" value="TF_Adf1"/>
</dbReference>
<gene>
    <name evidence="3" type="ORF">BLA29_001050</name>
</gene>
<dbReference type="PANTHER" id="PTHR12243:SF67">
    <property type="entry name" value="COREPRESSOR OF PANGOLIN, ISOFORM A-RELATED"/>
    <property type="match status" value="1"/>
</dbReference>
<organism evidence="3 4">
    <name type="scientific">Euroglyphus maynei</name>
    <name type="common">Mayne's house dust mite</name>
    <dbReference type="NCBI Taxonomy" id="6958"/>
    <lineage>
        <taxon>Eukaryota</taxon>
        <taxon>Metazoa</taxon>
        <taxon>Ecdysozoa</taxon>
        <taxon>Arthropoda</taxon>
        <taxon>Chelicerata</taxon>
        <taxon>Arachnida</taxon>
        <taxon>Acari</taxon>
        <taxon>Acariformes</taxon>
        <taxon>Sarcoptiformes</taxon>
        <taxon>Astigmata</taxon>
        <taxon>Psoroptidia</taxon>
        <taxon>Analgoidea</taxon>
        <taxon>Pyroglyphidae</taxon>
        <taxon>Pyroglyphinae</taxon>
        <taxon>Euroglyphus</taxon>
    </lineage>
</organism>
<dbReference type="GO" id="GO:0005667">
    <property type="term" value="C:transcription regulator complex"/>
    <property type="evidence" value="ECO:0007669"/>
    <property type="project" value="TreeGrafter"/>
</dbReference>
<reference evidence="3 4" key="1">
    <citation type="submission" date="2017-03" db="EMBL/GenBank/DDBJ databases">
        <title>Genome Survey of Euroglyphus maynei.</title>
        <authorList>
            <person name="Arlian L.G."/>
            <person name="Morgan M.S."/>
            <person name="Rider S.D."/>
        </authorList>
    </citation>
    <scope>NUCLEOTIDE SEQUENCE [LARGE SCALE GENOMIC DNA]</scope>
    <source>
        <strain evidence="3">Arlian Lab</strain>
        <tissue evidence="3">Whole body</tissue>
    </source>
</reference>
<feature type="compositionally biased region" description="Polar residues" evidence="1">
    <location>
        <begin position="1"/>
        <end position="13"/>
    </location>
</feature>
<keyword evidence="4" id="KW-1185">Reference proteome</keyword>
<dbReference type="SMART" id="SM00595">
    <property type="entry name" value="MADF"/>
    <property type="match status" value="1"/>
</dbReference>
<dbReference type="EMBL" id="MUJZ01049701">
    <property type="protein sequence ID" value="OTF73865.1"/>
    <property type="molecule type" value="Genomic_DNA"/>
</dbReference>
<dbReference type="PANTHER" id="PTHR12243">
    <property type="entry name" value="MADF DOMAIN TRANSCRIPTION FACTOR"/>
    <property type="match status" value="1"/>
</dbReference>
<feature type="compositionally biased region" description="Low complexity" evidence="1">
    <location>
        <begin position="14"/>
        <end position="46"/>
    </location>
</feature>
<dbReference type="Pfam" id="PF10545">
    <property type="entry name" value="MADF_DNA_bdg"/>
    <property type="match status" value="1"/>
</dbReference>
<evidence type="ECO:0000259" key="2">
    <source>
        <dbReference type="PROSITE" id="PS51029"/>
    </source>
</evidence>
<dbReference type="OrthoDB" id="6147983at2759"/>
<evidence type="ECO:0000256" key="1">
    <source>
        <dbReference type="SAM" id="MobiDB-lite"/>
    </source>
</evidence>
<dbReference type="Proteomes" id="UP000194236">
    <property type="component" value="Unassembled WGS sequence"/>
</dbReference>
<comment type="caution">
    <text evidence="3">The sequence shown here is derived from an EMBL/GenBank/DDBJ whole genome shotgun (WGS) entry which is preliminary data.</text>
</comment>
<dbReference type="GO" id="GO:0006357">
    <property type="term" value="P:regulation of transcription by RNA polymerase II"/>
    <property type="evidence" value="ECO:0007669"/>
    <property type="project" value="TreeGrafter"/>
</dbReference>
<dbReference type="GO" id="GO:0005634">
    <property type="term" value="C:nucleus"/>
    <property type="evidence" value="ECO:0007669"/>
    <property type="project" value="TreeGrafter"/>
</dbReference>
<accession>A0A1Y3B3H2</accession>
<feature type="domain" description="MADF" evidence="2">
    <location>
        <begin position="54"/>
        <end position="145"/>
    </location>
</feature>
<dbReference type="AlphaFoldDB" id="A0A1Y3B3H2"/>
<feature type="region of interest" description="Disordered" evidence="1">
    <location>
        <begin position="1"/>
        <end position="46"/>
    </location>
</feature>
<dbReference type="InterPro" id="IPR006578">
    <property type="entry name" value="MADF-dom"/>
</dbReference>
<dbReference type="PROSITE" id="PS51029">
    <property type="entry name" value="MADF"/>
    <property type="match status" value="1"/>
</dbReference>
<protein>
    <recommendedName>
        <fullName evidence="2">MADF domain-containing protein</fullName>
    </recommendedName>
</protein>
<name>A0A1Y3B3H2_EURMA</name>
<sequence>MNSIQQTQPQLNGTSSSTTTKMLTNSSTTAATTATTNGNLNGNSNSRLDEQRRLLIEEVRKRPWIYYKKDPAYNERVRIQQSWKEISELIGWEEEMCKSKWRNVRDAYRKIQRSHQKNPNDSSYINRHPELAFLDDCPFKPRKQNHRHRHPQQR</sequence>